<feature type="transmembrane region" description="Helical" evidence="2">
    <location>
        <begin position="214"/>
        <end position="232"/>
    </location>
</feature>
<sequence length="276" mass="30803">MNNEKMGNFISEMRRSQNLTQKELAAKLEITDKAISKWERGISCPDISLLIPLAQILGVTTSELLNGEKCAAPEKSKDVLVEETLLYSDRSAAQKADRMKGILFTFFSSSIILAAVICFICDFCISGQLTWSLLVAASLLFGWLLLLPLFKARKNIVRKLLLMLTLTVIPYLAVLSRLLALPAVCKMGAVISVISLLGLWCIYIPFLKIPQRKLYVTGIILLVIIPVMWGINGTVSFFIQQPLEPSTKFVDSLTTLVLLIIAVFCFGKEFLRNRKQ</sequence>
<keyword evidence="1" id="KW-0238">DNA-binding</keyword>
<dbReference type="PATRIC" id="fig|1432052.3.peg.3734"/>
<proteinExistence type="predicted"/>
<dbReference type="GO" id="GO:0003677">
    <property type="term" value="F:DNA binding"/>
    <property type="evidence" value="ECO:0007669"/>
    <property type="project" value="UniProtKB-KW"/>
</dbReference>
<feature type="transmembrane region" description="Helical" evidence="2">
    <location>
        <begin position="102"/>
        <end position="125"/>
    </location>
</feature>
<dbReference type="PANTHER" id="PTHR46558">
    <property type="entry name" value="TRACRIPTIONAL REGULATORY PROTEIN-RELATED-RELATED"/>
    <property type="match status" value="1"/>
</dbReference>
<name>A0A1E3AQC4_9FIRM</name>
<dbReference type="PROSITE" id="PS50943">
    <property type="entry name" value="HTH_CROC1"/>
    <property type="match status" value="1"/>
</dbReference>
<accession>A0A1E3AQC4</accession>
<dbReference type="AlphaFoldDB" id="A0A1E3AQC4"/>
<evidence type="ECO:0000313" key="4">
    <source>
        <dbReference type="EMBL" id="ODM10937.1"/>
    </source>
</evidence>
<feature type="transmembrane region" description="Helical" evidence="2">
    <location>
        <begin position="187"/>
        <end position="207"/>
    </location>
</feature>
<dbReference type="RefSeq" id="WP_069157654.1">
    <property type="nucleotide sequence ID" value="NZ_DBFYTC010000164.1"/>
</dbReference>
<feature type="domain" description="HTH cro/C1-type" evidence="3">
    <location>
        <begin position="10"/>
        <end position="64"/>
    </location>
</feature>
<dbReference type="InterPro" id="IPR001387">
    <property type="entry name" value="Cro/C1-type_HTH"/>
</dbReference>
<dbReference type="InterPro" id="IPR010982">
    <property type="entry name" value="Lambda_DNA-bd_dom_sf"/>
</dbReference>
<organism evidence="4 5">
    <name type="scientific">Eisenbergiella tayi</name>
    <dbReference type="NCBI Taxonomy" id="1432052"/>
    <lineage>
        <taxon>Bacteria</taxon>
        <taxon>Bacillati</taxon>
        <taxon>Bacillota</taxon>
        <taxon>Clostridia</taxon>
        <taxon>Lachnospirales</taxon>
        <taxon>Lachnospiraceae</taxon>
        <taxon>Eisenbergiella</taxon>
    </lineage>
</organism>
<keyword evidence="2" id="KW-0812">Transmembrane</keyword>
<feature type="transmembrane region" description="Helical" evidence="2">
    <location>
        <begin position="252"/>
        <end position="271"/>
    </location>
</feature>
<dbReference type="CDD" id="cd00093">
    <property type="entry name" value="HTH_XRE"/>
    <property type="match status" value="1"/>
</dbReference>
<dbReference type="Pfam" id="PF01381">
    <property type="entry name" value="HTH_3"/>
    <property type="match status" value="1"/>
</dbReference>
<dbReference type="SMART" id="SM00530">
    <property type="entry name" value="HTH_XRE"/>
    <property type="match status" value="1"/>
</dbReference>
<reference evidence="4 5" key="1">
    <citation type="submission" date="2016-07" db="EMBL/GenBank/DDBJ databases">
        <title>Characterization of isolates of Eisenbergiella tayi derived from blood cultures, using whole genome sequencing.</title>
        <authorList>
            <person name="Burdz T."/>
            <person name="Wiebe D."/>
            <person name="Huynh C."/>
            <person name="Bernard K."/>
        </authorList>
    </citation>
    <scope>NUCLEOTIDE SEQUENCE [LARGE SCALE GENOMIC DNA]</scope>
    <source>
        <strain evidence="4 5">NML 120489</strain>
    </source>
</reference>
<evidence type="ECO:0000256" key="2">
    <source>
        <dbReference type="SAM" id="Phobius"/>
    </source>
</evidence>
<keyword evidence="2" id="KW-0472">Membrane</keyword>
<dbReference type="PANTHER" id="PTHR46558:SF4">
    <property type="entry name" value="DNA-BIDING PHAGE PROTEIN"/>
    <property type="match status" value="1"/>
</dbReference>
<gene>
    <name evidence="4" type="ORF">BEH84_03366</name>
</gene>
<feature type="transmembrane region" description="Helical" evidence="2">
    <location>
        <begin position="131"/>
        <end position="149"/>
    </location>
</feature>
<feature type="transmembrane region" description="Helical" evidence="2">
    <location>
        <begin position="161"/>
        <end position="181"/>
    </location>
</feature>
<dbReference type="EMBL" id="MCGI01000003">
    <property type="protein sequence ID" value="ODM10937.1"/>
    <property type="molecule type" value="Genomic_DNA"/>
</dbReference>
<evidence type="ECO:0000313" key="5">
    <source>
        <dbReference type="Proteomes" id="UP000095003"/>
    </source>
</evidence>
<dbReference type="Gene3D" id="1.10.260.40">
    <property type="entry name" value="lambda repressor-like DNA-binding domains"/>
    <property type="match status" value="1"/>
</dbReference>
<dbReference type="SUPFAM" id="SSF47413">
    <property type="entry name" value="lambda repressor-like DNA-binding domains"/>
    <property type="match status" value="1"/>
</dbReference>
<comment type="caution">
    <text evidence="4">The sequence shown here is derived from an EMBL/GenBank/DDBJ whole genome shotgun (WGS) entry which is preliminary data.</text>
</comment>
<dbReference type="GeneID" id="93302644"/>
<dbReference type="Proteomes" id="UP000095003">
    <property type="component" value="Unassembled WGS sequence"/>
</dbReference>
<evidence type="ECO:0000259" key="3">
    <source>
        <dbReference type="PROSITE" id="PS50943"/>
    </source>
</evidence>
<keyword evidence="2" id="KW-1133">Transmembrane helix</keyword>
<evidence type="ECO:0000256" key="1">
    <source>
        <dbReference type="ARBA" id="ARBA00023125"/>
    </source>
</evidence>
<protein>
    <submittedName>
        <fullName evidence="4">Transcriptional repressor DicA</fullName>
    </submittedName>
</protein>